<keyword evidence="3" id="KW-1185">Reference proteome</keyword>
<dbReference type="EMBL" id="BGPR01000647">
    <property type="protein sequence ID" value="GBM29903.1"/>
    <property type="molecule type" value="Genomic_DNA"/>
</dbReference>
<evidence type="ECO:0000313" key="2">
    <source>
        <dbReference type="EMBL" id="GBM29903.1"/>
    </source>
</evidence>
<gene>
    <name evidence="2" type="ORF">AVEN_246463_1</name>
</gene>
<accession>A0A4Y2EKV6</accession>
<feature type="region of interest" description="Disordered" evidence="1">
    <location>
        <begin position="395"/>
        <end position="415"/>
    </location>
</feature>
<dbReference type="Proteomes" id="UP000499080">
    <property type="component" value="Unassembled WGS sequence"/>
</dbReference>
<reference evidence="2 3" key="1">
    <citation type="journal article" date="2019" name="Sci. Rep.">
        <title>Orb-weaving spider Araneus ventricosus genome elucidates the spidroin gene catalogue.</title>
        <authorList>
            <person name="Kono N."/>
            <person name="Nakamura H."/>
            <person name="Ohtoshi R."/>
            <person name="Moran D.A.P."/>
            <person name="Shinohara A."/>
            <person name="Yoshida Y."/>
            <person name="Fujiwara M."/>
            <person name="Mori M."/>
            <person name="Tomita M."/>
            <person name="Arakawa K."/>
        </authorList>
    </citation>
    <scope>NUCLEOTIDE SEQUENCE [LARGE SCALE GENOMIC DNA]</scope>
</reference>
<evidence type="ECO:0000256" key="1">
    <source>
        <dbReference type="SAM" id="MobiDB-lite"/>
    </source>
</evidence>
<dbReference type="AlphaFoldDB" id="A0A4Y2EKV6"/>
<comment type="caution">
    <text evidence="2">The sequence shown here is derived from an EMBL/GenBank/DDBJ whole genome shotgun (WGS) entry which is preliminary data.</text>
</comment>
<protein>
    <submittedName>
        <fullName evidence="2">Uncharacterized protein</fullName>
    </submittedName>
</protein>
<evidence type="ECO:0000313" key="3">
    <source>
        <dbReference type="Proteomes" id="UP000499080"/>
    </source>
</evidence>
<name>A0A4Y2EKV6_ARAVE</name>
<proteinExistence type="predicted"/>
<sequence length="415" mass="49471">MCLQVGTWKVFHEEYLQDSIDEDIYFDVLSLEKLCWIAAGAVDYSKTAKELVRSDVIDTVKKFKLACLYCLEDFIPLFWQELPNENKKYFCNKRRHRSENGALGLQFWWPYIIKGQESKLEDLTRSYRGDRITFHQYAFQCLEKRGNKTAAEYFFQKLTLEEKEASLISSTRVLLGSRIPYWYKVFPREQFSELLIYLLSVMTPDQQMRIFQERPLEVLSVLLEWPFQDTFSEIADLIWDFLPERDYDSVLKKIYYGFRHSREYFLRLFQELFLRIPRDLWNSFVDRECESEPYFDEMLGEEDIEAIEIFFRSVDAAARARLVFSAPALEGFSELIMLGKWDVVEVCLREARLSQEDKERLKEAFTVHLTSIGVGEMKLKTRKWSRFFHLLDEPNDTSKRCSEEETPTEAKKRKN</sequence>
<organism evidence="2 3">
    <name type="scientific">Araneus ventricosus</name>
    <name type="common">Orbweaver spider</name>
    <name type="synonym">Epeira ventricosa</name>
    <dbReference type="NCBI Taxonomy" id="182803"/>
    <lineage>
        <taxon>Eukaryota</taxon>
        <taxon>Metazoa</taxon>
        <taxon>Ecdysozoa</taxon>
        <taxon>Arthropoda</taxon>
        <taxon>Chelicerata</taxon>
        <taxon>Arachnida</taxon>
        <taxon>Araneae</taxon>
        <taxon>Araneomorphae</taxon>
        <taxon>Entelegynae</taxon>
        <taxon>Araneoidea</taxon>
        <taxon>Araneidae</taxon>
        <taxon>Araneus</taxon>
    </lineage>
</organism>